<dbReference type="PANTHER" id="PTHR38705:SF1">
    <property type="entry name" value="PROTEIN RDS1"/>
    <property type="match status" value="1"/>
</dbReference>
<dbReference type="Proteomes" id="UP000800036">
    <property type="component" value="Unassembled WGS sequence"/>
</dbReference>
<dbReference type="AlphaFoldDB" id="A0A6A5VVR9"/>
<dbReference type="InterPro" id="IPR039254">
    <property type="entry name" value="Rds1"/>
</dbReference>
<dbReference type="PANTHER" id="PTHR38705">
    <property type="entry name" value="PROTEIN RDS1"/>
    <property type="match status" value="1"/>
</dbReference>
<evidence type="ECO:0000256" key="1">
    <source>
        <dbReference type="SAM" id="SignalP"/>
    </source>
</evidence>
<evidence type="ECO:0000313" key="3">
    <source>
        <dbReference type="Proteomes" id="UP000800036"/>
    </source>
</evidence>
<feature type="signal peptide" evidence="1">
    <location>
        <begin position="1"/>
        <end position="16"/>
    </location>
</feature>
<proteinExistence type="predicted"/>
<dbReference type="InterPro" id="IPR009078">
    <property type="entry name" value="Ferritin-like_SF"/>
</dbReference>
<dbReference type="OrthoDB" id="1001765at2759"/>
<keyword evidence="3" id="KW-1185">Reference proteome</keyword>
<reference evidence="2" key="1">
    <citation type="journal article" date="2020" name="Stud. Mycol.">
        <title>101 Dothideomycetes genomes: a test case for predicting lifestyles and emergence of pathogens.</title>
        <authorList>
            <person name="Haridas S."/>
            <person name="Albert R."/>
            <person name="Binder M."/>
            <person name="Bloem J."/>
            <person name="Labutti K."/>
            <person name="Salamov A."/>
            <person name="Andreopoulos B."/>
            <person name="Baker S."/>
            <person name="Barry K."/>
            <person name="Bills G."/>
            <person name="Bluhm B."/>
            <person name="Cannon C."/>
            <person name="Castanera R."/>
            <person name="Culley D."/>
            <person name="Daum C."/>
            <person name="Ezra D."/>
            <person name="Gonzalez J."/>
            <person name="Henrissat B."/>
            <person name="Kuo A."/>
            <person name="Liang C."/>
            <person name="Lipzen A."/>
            <person name="Lutzoni F."/>
            <person name="Magnuson J."/>
            <person name="Mondo S."/>
            <person name="Nolan M."/>
            <person name="Ohm R."/>
            <person name="Pangilinan J."/>
            <person name="Park H.-J."/>
            <person name="Ramirez L."/>
            <person name="Alfaro M."/>
            <person name="Sun H."/>
            <person name="Tritt A."/>
            <person name="Yoshinaga Y."/>
            <person name="Zwiers L.-H."/>
            <person name="Turgeon B."/>
            <person name="Goodwin S."/>
            <person name="Spatafora J."/>
            <person name="Crous P."/>
            <person name="Grigoriev I."/>
        </authorList>
    </citation>
    <scope>NUCLEOTIDE SEQUENCE</scope>
    <source>
        <strain evidence="2">CBS 107.79</strain>
    </source>
</reference>
<dbReference type="Pfam" id="PF13668">
    <property type="entry name" value="Ferritin_2"/>
    <property type="match status" value="1"/>
</dbReference>
<organism evidence="2 3">
    <name type="scientific">Bimuria novae-zelandiae CBS 107.79</name>
    <dbReference type="NCBI Taxonomy" id="1447943"/>
    <lineage>
        <taxon>Eukaryota</taxon>
        <taxon>Fungi</taxon>
        <taxon>Dikarya</taxon>
        <taxon>Ascomycota</taxon>
        <taxon>Pezizomycotina</taxon>
        <taxon>Dothideomycetes</taxon>
        <taxon>Pleosporomycetidae</taxon>
        <taxon>Pleosporales</taxon>
        <taxon>Massarineae</taxon>
        <taxon>Didymosphaeriaceae</taxon>
        <taxon>Bimuria</taxon>
    </lineage>
</organism>
<accession>A0A6A5VVR9</accession>
<feature type="chain" id="PRO_5025572175" evidence="1">
    <location>
        <begin position="17"/>
        <end position="307"/>
    </location>
</feature>
<sequence>MKLIFTTSALLALCSAHPTRRNSSQPTPSITDVAIMQYALTLEHLENRFYHECLTNFNIEDFKAAGYQESFYQNLKEVSYDETTHVSFLTQAIIAANATPVEECTYTFGITDVHSCVKTAGMLEGVGVSAYAGAAASILEKLLLTTAASILAVEARHSSLLRKAKKQSPFPQPFDVPLSLDQVYTLAAPFIVSCPAGNGPLPVKAFPTLSIVPGCGDVATNKPITLQTAEPVADAGPDGLYYAAWISASGPTFVDATLEGADSFSTKVPDGYHGQSYVLLTKGKCADDDCVVAGPAIVEVQGAAGMA</sequence>
<keyword evidence="1" id="KW-0732">Signal</keyword>
<evidence type="ECO:0000313" key="2">
    <source>
        <dbReference type="EMBL" id="KAF1977317.1"/>
    </source>
</evidence>
<protein>
    <submittedName>
        <fullName evidence="2">Uncharacterized protein</fullName>
    </submittedName>
</protein>
<name>A0A6A5VVR9_9PLEO</name>
<dbReference type="SUPFAM" id="SSF47240">
    <property type="entry name" value="Ferritin-like"/>
    <property type="match status" value="1"/>
</dbReference>
<dbReference type="EMBL" id="ML976663">
    <property type="protein sequence ID" value="KAF1977317.1"/>
    <property type="molecule type" value="Genomic_DNA"/>
</dbReference>
<gene>
    <name evidence="2" type="ORF">BU23DRAFT_453043</name>
</gene>